<dbReference type="OrthoDB" id="341421at2759"/>
<evidence type="ECO:0000256" key="4">
    <source>
        <dbReference type="SAM" id="MobiDB-lite"/>
    </source>
</evidence>
<organism evidence="5 6">
    <name type="scientific">Monoraphidium neglectum</name>
    <dbReference type="NCBI Taxonomy" id="145388"/>
    <lineage>
        <taxon>Eukaryota</taxon>
        <taxon>Viridiplantae</taxon>
        <taxon>Chlorophyta</taxon>
        <taxon>core chlorophytes</taxon>
        <taxon>Chlorophyceae</taxon>
        <taxon>CS clade</taxon>
        <taxon>Sphaeropleales</taxon>
        <taxon>Selenastraceae</taxon>
        <taxon>Monoraphidium</taxon>
    </lineage>
</organism>
<evidence type="ECO:0000256" key="1">
    <source>
        <dbReference type="ARBA" id="ARBA00022603"/>
    </source>
</evidence>
<feature type="compositionally biased region" description="Gly residues" evidence="4">
    <location>
        <begin position="628"/>
        <end position="639"/>
    </location>
</feature>
<gene>
    <name evidence="5" type="ORF">MNEG_8277</name>
</gene>
<feature type="region of interest" description="Disordered" evidence="4">
    <location>
        <begin position="504"/>
        <end position="545"/>
    </location>
</feature>
<dbReference type="AlphaFoldDB" id="A0A0D2KWR8"/>
<dbReference type="InterPro" id="IPR050600">
    <property type="entry name" value="SETD3_SETD6_MTase"/>
</dbReference>
<name>A0A0D2KWR8_9CHLO</name>
<dbReference type="Gene3D" id="3.90.1410.10">
    <property type="entry name" value="set domain protein methyltransferase, domain 1"/>
    <property type="match status" value="1"/>
</dbReference>
<dbReference type="InterPro" id="IPR036464">
    <property type="entry name" value="Rubisco_LSMT_subst-bd_sf"/>
</dbReference>
<dbReference type="RefSeq" id="XP_013898703.1">
    <property type="nucleotide sequence ID" value="XM_014043249.1"/>
</dbReference>
<feature type="region of interest" description="Disordered" evidence="4">
    <location>
        <begin position="595"/>
        <end position="644"/>
    </location>
</feature>
<keyword evidence="2" id="KW-0808">Transferase</keyword>
<protein>
    <submittedName>
        <fullName evidence="5">Uncharacterized protein</fullName>
    </submittedName>
</protein>
<dbReference type="PANTHER" id="PTHR13271:SF154">
    <property type="entry name" value="GRIP DOMAIN-CONTAINING PROTEIN"/>
    <property type="match status" value="1"/>
</dbReference>
<dbReference type="Gene3D" id="3.90.1420.10">
    <property type="entry name" value="Rubisco LSMT, substrate-binding domain"/>
    <property type="match status" value="1"/>
</dbReference>
<dbReference type="GO" id="GO:0016279">
    <property type="term" value="F:protein-lysine N-methyltransferase activity"/>
    <property type="evidence" value="ECO:0007669"/>
    <property type="project" value="TreeGrafter"/>
</dbReference>
<dbReference type="CDD" id="cd10527">
    <property type="entry name" value="SET_LSMT"/>
    <property type="match status" value="1"/>
</dbReference>
<dbReference type="KEGG" id="mng:MNEG_8277"/>
<dbReference type="SUPFAM" id="SSF82199">
    <property type="entry name" value="SET domain"/>
    <property type="match status" value="1"/>
</dbReference>
<evidence type="ECO:0000256" key="3">
    <source>
        <dbReference type="ARBA" id="ARBA00022691"/>
    </source>
</evidence>
<reference evidence="5 6" key="1">
    <citation type="journal article" date="2013" name="BMC Genomics">
        <title>Reconstruction of the lipid metabolism for the microalga Monoraphidium neglectum from its genome sequence reveals characteristics suitable for biofuel production.</title>
        <authorList>
            <person name="Bogen C."/>
            <person name="Al-Dilaimi A."/>
            <person name="Albersmeier A."/>
            <person name="Wichmann J."/>
            <person name="Grundmann M."/>
            <person name="Rupp O."/>
            <person name="Lauersen K.J."/>
            <person name="Blifernez-Klassen O."/>
            <person name="Kalinowski J."/>
            <person name="Goesmann A."/>
            <person name="Mussgnug J.H."/>
            <person name="Kruse O."/>
        </authorList>
    </citation>
    <scope>NUCLEOTIDE SEQUENCE [LARGE SCALE GENOMIC DNA]</scope>
    <source>
        <strain evidence="5 6">SAG 48.87</strain>
    </source>
</reference>
<evidence type="ECO:0000313" key="6">
    <source>
        <dbReference type="Proteomes" id="UP000054498"/>
    </source>
</evidence>
<evidence type="ECO:0000313" key="5">
    <source>
        <dbReference type="EMBL" id="KIY99683.1"/>
    </source>
</evidence>
<keyword evidence="3" id="KW-0949">S-adenosyl-L-methionine</keyword>
<feature type="compositionally biased region" description="Basic residues" evidence="4">
    <location>
        <begin position="518"/>
        <end position="531"/>
    </location>
</feature>
<keyword evidence="6" id="KW-1185">Reference proteome</keyword>
<proteinExistence type="predicted"/>
<dbReference type="InterPro" id="IPR046341">
    <property type="entry name" value="SET_dom_sf"/>
</dbReference>
<dbReference type="GeneID" id="25741153"/>
<dbReference type="PANTHER" id="PTHR13271">
    <property type="entry name" value="UNCHARACTERIZED PUTATIVE METHYLTRANSFERASE"/>
    <property type="match status" value="1"/>
</dbReference>
<dbReference type="EMBL" id="KK101773">
    <property type="protein sequence ID" value="KIY99683.1"/>
    <property type="molecule type" value="Genomic_DNA"/>
</dbReference>
<dbReference type="GO" id="GO:0032259">
    <property type="term" value="P:methylation"/>
    <property type="evidence" value="ECO:0007669"/>
    <property type="project" value="UniProtKB-KW"/>
</dbReference>
<feature type="region of interest" description="Disordered" evidence="4">
    <location>
        <begin position="118"/>
        <end position="142"/>
    </location>
</feature>
<dbReference type="Proteomes" id="UP000054498">
    <property type="component" value="Unassembled WGS sequence"/>
</dbReference>
<keyword evidence="1" id="KW-0489">Methyltransferase</keyword>
<sequence length="674" mass="69095">MEVAADDPLRPTKLALLSELGAGQGAAPRLARLPLDACLAAARALVMRTDEWEAWAPGAAALRDVASCLSPRNEAAALALLHAHADEVCGGDAARARRLAELSEGYCARTGAPEPAAALAADAAPPHADGGPAGGAPMPAAAAAGRSPADALQAWAEAHGMDTALAPAVFPGGLRGLATPPGRGALPAGACVLSLPAALLITYQTARESDLGRALARIPGLDDEAVAVIWTMVERHDPDADAAPFWAALPQRFCTGLSAPSALVDLLAGTPCHQTFSEARAHLRHQHAALTPVFRSLLAAYGQHLRAEWFEWGAFAWAAELWYAYAIQVRFPDGVTRPALAPFASLLNHSPWPHVVRFSQVDAVSGCLRLQLLRPAAEGEEVCLSYGQLPNEELLLFYGFVIRGNPFERQAVSYGEAVAAEAAAALENTADPAVAAAAAAAPPESGGSGDQARAKAAAELRRQRLAALERWGLRPEATLWSSWRGRQMQRLLPAARVMAAGPAELPTADTPTAPAKGAGRKRAGRGAKCGRQRPPQARQPGVAEDVWPWKASSAGNEAAAVAVLEAAVARARGPYEAALRRVRAELQRAAQAATAGDAHAGSGASNGSSSGSSSSGGGLAAAAAGSSAAGGGGGEGGGGGDEEGDFFAEERRAFLLHLEVLLSGAAGLLAPPHG</sequence>
<evidence type="ECO:0000256" key="2">
    <source>
        <dbReference type="ARBA" id="ARBA00022679"/>
    </source>
</evidence>
<accession>A0A0D2KWR8</accession>
<feature type="compositionally biased region" description="Low complexity" evidence="4">
    <location>
        <begin position="595"/>
        <end position="613"/>
    </location>
</feature>